<reference evidence="3" key="2">
    <citation type="submission" date="2022-06" db="EMBL/GenBank/DDBJ databases">
        <authorList>
            <person name="Holder M.E."/>
            <person name="Ajami N.J."/>
            <person name="Petrosino J.F."/>
        </authorList>
    </citation>
    <scope>NUCLEOTIDE SEQUENCE</scope>
    <source>
        <strain evidence="3">RMA 8861</strain>
    </source>
</reference>
<dbReference type="EMBL" id="CP099799">
    <property type="protein sequence ID" value="USS00426.1"/>
    <property type="molecule type" value="Genomic_DNA"/>
</dbReference>
<evidence type="ECO:0000313" key="4">
    <source>
        <dbReference type="Proteomes" id="UP000280586"/>
    </source>
</evidence>
<dbReference type="EMBL" id="CP023671">
    <property type="protein sequence ID" value="AYE33865.1"/>
    <property type="molecule type" value="Genomic_DNA"/>
</dbReference>
<sequence>MIKIKVKKIICTALASGVLMGVTPALNIAATTNEVIESSNLTEDQREELNYAIEEMRIAIDLVDNADFTDGISYERMVIFATASLDRVRGLEINNEHVEWIEESGDEVRDLTYRINRVLNAIKNVEIVFSKERQDTIENKENVINTLNLVLTQEMEAGALNDATLRSAINILHSYANRI</sequence>
<dbReference type="AlphaFoldDB" id="A0A9N7JK65"/>
<evidence type="ECO:0000313" key="3">
    <source>
        <dbReference type="EMBL" id="USS00426.1"/>
    </source>
</evidence>
<dbReference type="Proteomes" id="UP000280586">
    <property type="component" value="Chromosome"/>
</dbReference>
<evidence type="ECO:0000256" key="1">
    <source>
        <dbReference type="SAM" id="SignalP"/>
    </source>
</evidence>
<dbReference type="GeneID" id="303560025"/>
<keyword evidence="1" id="KW-0732">Signal</keyword>
<keyword evidence="5" id="KW-1185">Reference proteome</keyword>
<evidence type="ECO:0000313" key="5">
    <source>
        <dbReference type="Proteomes" id="UP001055437"/>
    </source>
</evidence>
<feature type="signal peptide" evidence="1">
    <location>
        <begin position="1"/>
        <end position="29"/>
    </location>
</feature>
<protein>
    <submittedName>
        <fullName evidence="2">Uncharacterized protein</fullName>
    </submittedName>
</protein>
<reference evidence="2 4" key="1">
    <citation type="submission" date="2017-09" db="EMBL/GenBank/DDBJ databases">
        <authorList>
            <person name="Thomas P."/>
            <person name="Seyboldt C."/>
        </authorList>
    </citation>
    <scope>NUCLEOTIDE SEQUENCE [LARGE SCALE GENOMIC DNA]</scope>
    <source>
        <strain evidence="2 4">DSM 7534</strain>
    </source>
</reference>
<name>A0A9N7JK65_CLOSE</name>
<proteinExistence type="predicted"/>
<dbReference type="RefSeq" id="WP_120140586.1">
    <property type="nucleotide sequence ID" value="NZ_CP023671.1"/>
</dbReference>
<feature type="chain" id="PRO_5040172329" evidence="1">
    <location>
        <begin position="30"/>
        <end position="179"/>
    </location>
</feature>
<dbReference type="Proteomes" id="UP001055437">
    <property type="component" value="Chromosome"/>
</dbReference>
<evidence type="ECO:0000313" key="2">
    <source>
        <dbReference type="EMBL" id="AYE33865.1"/>
    </source>
</evidence>
<gene>
    <name evidence="2" type="ORF">CP523_04935</name>
    <name evidence="3" type="ORF">NH397_13180</name>
</gene>
<dbReference type="KEGG" id="csep:CP523_04935"/>
<accession>A0A9N7JK65</accession>
<organism evidence="2 4">
    <name type="scientific">Clostridium septicum</name>
    <dbReference type="NCBI Taxonomy" id="1504"/>
    <lineage>
        <taxon>Bacteria</taxon>
        <taxon>Bacillati</taxon>
        <taxon>Bacillota</taxon>
        <taxon>Clostridia</taxon>
        <taxon>Eubacteriales</taxon>
        <taxon>Clostridiaceae</taxon>
        <taxon>Clostridium</taxon>
    </lineage>
</organism>